<reference evidence="10" key="1">
    <citation type="submission" date="2022-10" db="EMBL/GenBank/DDBJ databases">
        <title>Culturing micro-colonial fungi from biological soil crusts in the Mojave desert and describing Neophaeococcomyces mojavensis, and introducing the new genera and species Taxawa tesnikishii.</title>
        <authorList>
            <person name="Kurbessoian T."/>
            <person name="Stajich J.E."/>
        </authorList>
    </citation>
    <scope>NUCLEOTIDE SEQUENCE</scope>
    <source>
        <strain evidence="10">TK_1</strain>
    </source>
</reference>
<evidence type="ECO:0000256" key="2">
    <source>
        <dbReference type="ARBA" id="ARBA00022737"/>
    </source>
</evidence>
<keyword evidence="5" id="KW-0106">Calcium</keyword>
<dbReference type="InterPro" id="IPR028846">
    <property type="entry name" value="Recoverin"/>
</dbReference>
<evidence type="ECO:0000259" key="8">
    <source>
        <dbReference type="PROSITE" id="PS50135"/>
    </source>
</evidence>
<dbReference type="CDD" id="cd00051">
    <property type="entry name" value="EFh"/>
    <property type="match status" value="1"/>
</dbReference>
<dbReference type="PROSITE" id="PS01357">
    <property type="entry name" value="ZF_ZZ_1"/>
    <property type="match status" value="1"/>
</dbReference>
<feature type="domain" description="EF-hand" evidence="9">
    <location>
        <begin position="318"/>
        <end position="353"/>
    </location>
</feature>
<dbReference type="Gene3D" id="1.10.238.10">
    <property type="entry name" value="EF-hand"/>
    <property type="match status" value="1"/>
</dbReference>
<feature type="domain" description="ZZ-type" evidence="8">
    <location>
        <begin position="177"/>
        <end position="230"/>
    </location>
</feature>
<evidence type="ECO:0000256" key="4">
    <source>
        <dbReference type="ARBA" id="ARBA00022833"/>
    </source>
</evidence>
<dbReference type="PANTHER" id="PTHR23055:SF187">
    <property type="entry name" value="EF HAND DOMAIN PROTEIN (AFU_ORTHOLOGUE AFUA_6G07310)"/>
    <property type="match status" value="1"/>
</dbReference>
<dbReference type="InterPro" id="IPR043145">
    <property type="entry name" value="Znf_ZZ_sf"/>
</dbReference>
<keyword evidence="4" id="KW-0862">Zinc</keyword>
<dbReference type="SUPFAM" id="SSF47473">
    <property type="entry name" value="EF-hand"/>
    <property type="match status" value="1"/>
</dbReference>
<feature type="region of interest" description="Disordered" evidence="7">
    <location>
        <begin position="107"/>
        <end position="148"/>
    </location>
</feature>
<evidence type="ECO:0000256" key="7">
    <source>
        <dbReference type="SAM" id="MobiDB-lite"/>
    </source>
</evidence>
<dbReference type="Pfam" id="PF00569">
    <property type="entry name" value="ZZ"/>
    <property type="match status" value="1"/>
</dbReference>
<dbReference type="PANTHER" id="PTHR23055">
    <property type="entry name" value="CALCIUM BINDING PROTEINS"/>
    <property type="match status" value="1"/>
</dbReference>
<evidence type="ECO:0000256" key="5">
    <source>
        <dbReference type="ARBA" id="ARBA00022837"/>
    </source>
</evidence>
<organism evidence="10 11">
    <name type="scientific">Coniosporium apollinis</name>
    <dbReference type="NCBI Taxonomy" id="61459"/>
    <lineage>
        <taxon>Eukaryota</taxon>
        <taxon>Fungi</taxon>
        <taxon>Dikarya</taxon>
        <taxon>Ascomycota</taxon>
        <taxon>Pezizomycotina</taxon>
        <taxon>Dothideomycetes</taxon>
        <taxon>Dothideomycetes incertae sedis</taxon>
        <taxon>Coniosporium</taxon>
    </lineage>
</organism>
<feature type="compositionally biased region" description="Low complexity" evidence="7">
    <location>
        <begin position="128"/>
        <end position="145"/>
    </location>
</feature>
<keyword evidence="1" id="KW-0479">Metal-binding</keyword>
<dbReference type="EMBL" id="JAPDRL010000114">
    <property type="protein sequence ID" value="KAJ9656859.1"/>
    <property type="molecule type" value="Genomic_DNA"/>
</dbReference>
<evidence type="ECO:0000256" key="6">
    <source>
        <dbReference type="PROSITE-ProRule" id="PRU00228"/>
    </source>
</evidence>
<keyword evidence="11" id="KW-1185">Reference proteome</keyword>
<dbReference type="InterPro" id="IPR011992">
    <property type="entry name" value="EF-hand-dom_pair"/>
</dbReference>
<gene>
    <name evidence="10" type="ORF">H2201_008381</name>
</gene>
<dbReference type="InterPro" id="IPR002048">
    <property type="entry name" value="EF_hand_dom"/>
</dbReference>
<keyword evidence="2" id="KW-0677">Repeat</keyword>
<dbReference type="Gene3D" id="3.30.60.90">
    <property type="match status" value="1"/>
</dbReference>
<evidence type="ECO:0000313" key="11">
    <source>
        <dbReference type="Proteomes" id="UP001172684"/>
    </source>
</evidence>
<name>A0ABQ9NGU8_9PEZI</name>
<dbReference type="Proteomes" id="UP001172684">
    <property type="component" value="Unassembled WGS sequence"/>
</dbReference>
<proteinExistence type="predicted"/>
<dbReference type="PRINTS" id="PR00450">
    <property type="entry name" value="RECOVERIN"/>
</dbReference>
<evidence type="ECO:0000259" key="9">
    <source>
        <dbReference type="PROSITE" id="PS50222"/>
    </source>
</evidence>
<feature type="compositionally biased region" description="Polar residues" evidence="7">
    <location>
        <begin position="553"/>
        <end position="571"/>
    </location>
</feature>
<dbReference type="InterPro" id="IPR018247">
    <property type="entry name" value="EF_Hand_1_Ca_BS"/>
</dbReference>
<dbReference type="PROSITE" id="PS00018">
    <property type="entry name" value="EF_HAND_1"/>
    <property type="match status" value="2"/>
</dbReference>
<dbReference type="SMART" id="SM00054">
    <property type="entry name" value="EFh"/>
    <property type="match status" value="2"/>
</dbReference>
<dbReference type="PROSITE" id="PS50135">
    <property type="entry name" value="ZF_ZZ_2"/>
    <property type="match status" value="1"/>
</dbReference>
<feature type="region of interest" description="Disordered" evidence="7">
    <location>
        <begin position="533"/>
        <end position="596"/>
    </location>
</feature>
<dbReference type="SMART" id="SM00291">
    <property type="entry name" value="ZnF_ZZ"/>
    <property type="match status" value="1"/>
</dbReference>
<sequence length="1034" mass="116149">MPYIGRGVVYTKRQETENGISRVQIPFHPDSLPTVETILSSVPEMNREDAEVLLEQVQAEFLDQCLDVNAVAGDASRDTVAMSRWFEERGIPQERIVAAFQRLEHRRATRGSPSQVQQVDGHHDRAARAAAAEAETEASWSPSESTGVAGAESEALNLRSLLFHIAEDQARRDGYIHRGVTCNSCHTKPIRGVRWRCANCLDFDLCTDCEATDRLHPKTHIFYKVKIPAPYLGSPRQGQEVLYPGKPEKMPHQAPWNLKSALSKGLNYDLSEFDALWDQFTCLANAKFEDDPNNIGWAIDRRAFDKTFVPHYSTHAPPPNLIYDRLFAFYDSDGNGLIGFEEFMRGLACVHSKTSNSRLREVFNGYDIDADGFVSRKDFLRMFRAYYAITKDITRDFIAVQEEELAAAGALDTIMSAQPLSSAFTDHPIIPGQHNTPWSKVPDAFGDLRPTDASDVVVRSDGKDEGDRGTIIANAKQYHENHPVAVDGTPLRDDPELRREVVKDRWRRRDFYLDEEGGLERSDEFDLLAEDKDVDQRPGLAEQAGTDLRSALTRRQSSGSQTALSRSSSRVRFQDHPEFDHHSNGSTSSRPVGERWGGYEIPQPEKDLGREILYQVTQEAFNEMLDPIFKAAEDLAIEVESTKLERKRWAERIAEVARKQQVAQRHSEAAVKDPLLAIAAAAEKQLSDAALGTASPAPPAHNGDDSTEQLFEAQLPADRYLNERTTMTGLMQSAHALAAQGVADAEDQPIEDSSFLDPEILEKPLEQLLDDSGYIVASERPASLRLDETTLVPSFVLEDPTWGPPPAPQGFWVTSLARDPTLPQNMPSGFPPRPFRNPSVYHYEPWDFNTLELPIRILEFPNGNISSRSRSYQQSLMHRIRALAVLANVDAIASSPLTSRDREIWPTKLCEQDQSRQEDLMPYFYPASAEQLRFVFETLDFPGPAVRALRLAIEGGYAQPLDLEIAEFRRRNLLDTPPTEARLERLAFLDKAEEEIKKRGGRGGRLSFEEFEQAIEAADGRLGFVESWLDMGSF</sequence>
<dbReference type="PROSITE" id="PS50222">
    <property type="entry name" value="EF_HAND_2"/>
    <property type="match status" value="2"/>
</dbReference>
<feature type="compositionally biased region" description="Basic and acidic residues" evidence="7">
    <location>
        <begin position="572"/>
        <end position="583"/>
    </location>
</feature>
<dbReference type="Pfam" id="PF13499">
    <property type="entry name" value="EF-hand_7"/>
    <property type="match status" value="1"/>
</dbReference>
<keyword evidence="3 6" id="KW-0863">Zinc-finger</keyword>
<comment type="caution">
    <text evidence="10">The sequence shown here is derived from an EMBL/GenBank/DDBJ whole genome shotgun (WGS) entry which is preliminary data.</text>
</comment>
<evidence type="ECO:0000256" key="3">
    <source>
        <dbReference type="ARBA" id="ARBA00022771"/>
    </source>
</evidence>
<dbReference type="SUPFAM" id="SSF57850">
    <property type="entry name" value="RING/U-box"/>
    <property type="match status" value="1"/>
</dbReference>
<accession>A0ABQ9NGU8</accession>
<dbReference type="InterPro" id="IPR000433">
    <property type="entry name" value="Znf_ZZ"/>
</dbReference>
<dbReference type="CDD" id="cd02340">
    <property type="entry name" value="ZZ_NBR1_like"/>
    <property type="match status" value="1"/>
</dbReference>
<protein>
    <submittedName>
        <fullName evidence="10">Uncharacterized protein</fullName>
    </submittedName>
</protein>
<evidence type="ECO:0000256" key="1">
    <source>
        <dbReference type="ARBA" id="ARBA00022723"/>
    </source>
</evidence>
<evidence type="ECO:0000313" key="10">
    <source>
        <dbReference type="EMBL" id="KAJ9656859.1"/>
    </source>
</evidence>
<feature type="domain" description="EF-hand" evidence="9">
    <location>
        <begin position="354"/>
        <end position="389"/>
    </location>
</feature>